<evidence type="ECO:0000313" key="2">
    <source>
        <dbReference type="EMBL" id="QJA87611.1"/>
    </source>
</evidence>
<keyword evidence="1" id="KW-0472">Membrane</keyword>
<organism evidence="2">
    <name type="scientific">viral metagenome</name>
    <dbReference type="NCBI Taxonomy" id="1070528"/>
    <lineage>
        <taxon>unclassified sequences</taxon>
        <taxon>metagenomes</taxon>
        <taxon>organismal metagenomes</taxon>
    </lineage>
</organism>
<name>A0A6M3L1I1_9ZZZZ</name>
<proteinExistence type="predicted"/>
<keyword evidence="1" id="KW-1133">Transmembrane helix</keyword>
<accession>A0A6M3L1I1</accession>
<reference evidence="2" key="1">
    <citation type="submission" date="2020-03" db="EMBL/GenBank/DDBJ databases">
        <title>The deep terrestrial virosphere.</title>
        <authorList>
            <person name="Holmfeldt K."/>
            <person name="Nilsson E."/>
            <person name="Simone D."/>
            <person name="Lopez-Fernandez M."/>
            <person name="Wu X."/>
            <person name="de Brujin I."/>
            <person name="Lundin D."/>
            <person name="Andersson A."/>
            <person name="Bertilsson S."/>
            <person name="Dopson M."/>
        </authorList>
    </citation>
    <scope>NUCLEOTIDE SEQUENCE</scope>
    <source>
        <strain evidence="2">MM415B02940</strain>
    </source>
</reference>
<keyword evidence="1" id="KW-0812">Transmembrane</keyword>
<sequence length="63" mass="6709">MTEKTDHDKITEIHAVLLGVNGNPGIAQQVARNSKSINRLWIAVIVLGSSVGGGVYGIINLLR</sequence>
<feature type="transmembrane region" description="Helical" evidence="1">
    <location>
        <begin position="40"/>
        <end position="59"/>
    </location>
</feature>
<protein>
    <submittedName>
        <fullName evidence="2">Uncharacterized protein</fullName>
    </submittedName>
</protein>
<evidence type="ECO:0000256" key="1">
    <source>
        <dbReference type="SAM" id="Phobius"/>
    </source>
</evidence>
<dbReference type="EMBL" id="MT142720">
    <property type="protein sequence ID" value="QJA87611.1"/>
    <property type="molecule type" value="Genomic_DNA"/>
</dbReference>
<gene>
    <name evidence="2" type="ORF">MM415B02940_0011</name>
</gene>
<dbReference type="AlphaFoldDB" id="A0A6M3L1I1"/>